<dbReference type="GO" id="GO:0005524">
    <property type="term" value="F:ATP binding"/>
    <property type="evidence" value="ECO:0007669"/>
    <property type="project" value="UniProtKB-KW"/>
</dbReference>
<gene>
    <name evidence="5" type="ORF">NDES1114_LOCUS17435</name>
</gene>
<reference evidence="5" key="1">
    <citation type="submission" date="2021-01" db="EMBL/GenBank/DDBJ databases">
        <authorList>
            <person name="Corre E."/>
            <person name="Pelletier E."/>
            <person name="Niang G."/>
            <person name="Scheremetjew M."/>
            <person name="Finn R."/>
            <person name="Kale V."/>
            <person name="Holt S."/>
            <person name="Cochrane G."/>
            <person name="Meng A."/>
            <person name="Brown T."/>
            <person name="Cohen L."/>
        </authorList>
    </citation>
    <scope>NUCLEOTIDE SEQUENCE</scope>
    <source>
        <strain evidence="5">CCAP 1951/1</strain>
    </source>
</reference>
<dbReference type="SUPFAM" id="SSF52540">
    <property type="entry name" value="P-loop containing nucleoside triphosphate hydrolases"/>
    <property type="match status" value="1"/>
</dbReference>
<dbReference type="InterPro" id="IPR027417">
    <property type="entry name" value="P-loop_NTPase"/>
</dbReference>
<dbReference type="InterPro" id="IPR045735">
    <property type="entry name" value="Spore_III_AA_AAA+_ATPase"/>
</dbReference>
<dbReference type="InterPro" id="IPR003593">
    <property type="entry name" value="AAA+_ATPase"/>
</dbReference>
<evidence type="ECO:0000256" key="2">
    <source>
        <dbReference type="ARBA" id="ARBA00022840"/>
    </source>
</evidence>
<keyword evidence="1" id="KW-0547">Nucleotide-binding</keyword>
<evidence type="ECO:0000259" key="4">
    <source>
        <dbReference type="SMART" id="SM00382"/>
    </source>
</evidence>
<sequence length="580" mass="64420">MLRRWARHPVAAALRVQLGTPVASVRSVRVRDGGANPRAGALTVGSSRAHLRLHPPQMLFSDFNDDLTPWRTFREMWGDNTGGDDRPRTFGRCWQMLFEELDACAAAQDFAAVRRLEDNDMVALARATARAEMQALLDVLPERLRQTIVSHADFDADTAEELFIHVGQPVELRSERATTSIGAAPTVDDIRYILSRVGRFADDGRGCIQGTLHRVSCWMGRTGTVLGVTMRIGRYVPGVARPFIERARNGNLLFLSKPGQGKTTMLRDLAIGLSRDVRRPRVVIIDTSNEIGGDSDAPLPYLGRARRLQVPKRSLQQHYMTQAVQNHSPDFVIIDEIATEHEAETALSMSQRGIRLIGTAHGETLSRLVQNKALNPLVGGVAQAFLSNEERKLRAKARKTCLERPYDSPFETVVELRSRHHAMMHVNVNRSVDMLLDERNPLNAPNVCKVARYAKDPRTQTSAAAVEADVLAGVGDVDLADVGATLSSSTSSNDDRHAQERQDEQDILDQLRGETTAEKDRQQRRRSETARLRDRIGHLDEDVDGGAAADARRPTRGDPKFRFDKNGYLVSTSEDDLPDA</sequence>
<feature type="region of interest" description="Disordered" evidence="3">
    <location>
        <begin position="485"/>
        <end position="580"/>
    </location>
</feature>
<evidence type="ECO:0000256" key="1">
    <source>
        <dbReference type="ARBA" id="ARBA00022741"/>
    </source>
</evidence>
<accession>A0A7S1Q7Y9</accession>
<dbReference type="PANTHER" id="PTHR20953:SF3">
    <property type="entry name" value="P-LOOP CONTAINING NUCLEOSIDE TRIPHOSPHATE HYDROLASES SUPERFAMILY PROTEIN"/>
    <property type="match status" value="1"/>
</dbReference>
<feature type="domain" description="AAA+ ATPase" evidence="4">
    <location>
        <begin position="248"/>
        <end position="380"/>
    </location>
</feature>
<organism evidence="5">
    <name type="scientific">Neobodo designis</name>
    <name type="common">Flagellated protozoan</name>
    <name type="synonym">Bodo designis</name>
    <dbReference type="NCBI Taxonomy" id="312471"/>
    <lineage>
        <taxon>Eukaryota</taxon>
        <taxon>Discoba</taxon>
        <taxon>Euglenozoa</taxon>
        <taxon>Kinetoplastea</taxon>
        <taxon>Metakinetoplastina</taxon>
        <taxon>Neobodonida</taxon>
        <taxon>Neobodo</taxon>
    </lineage>
</organism>
<dbReference type="FunFam" id="3.40.50.300:FF:002600">
    <property type="entry name" value="Predicted protein"/>
    <property type="match status" value="1"/>
</dbReference>
<evidence type="ECO:0000256" key="3">
    <source>
        <dbReference type="SAM" id="MobiDB-lite"/>
    </source>
</evidence>
<feature type="compositionally biased region" description="Basic and acidic residues" evidence="3">
    <location>
        <begin position="550"/>
        <end position="565"/>
    </location>
</feature>
<dbReference type="SMART" id="SM00382">
    <property type="entry name" value="AAA"/>
    <property type="match status" value="1"/>
</dbReference>
<dbReference type="Gene3D" id="3.40.50.300">
    <property type="entry name" value="P-loop containing nucleotide triphosphate hydrolases"/>
    <property type="match status" value="1"/>
</dbReference>
<proteinExistence type="predicted"/>
<feature type="compositionally biased region" description="Basic and acidic residues" evidence="3">
    <location>
        <begin position="493"/>
        <end position="540"/>
    </location>
</feature>
<dbReference type="PANTHER" id="PTHR20953">
    <property type="entry name" value="KINASE-RELATED"/>
    <property type="match status" value="1"/>
</dbReference>
<protein>
    <recommendedName>
        <fullName evidence="4">AAA+ ATPase domain-containing protein</fullName>
    </recommendedName>
</protein>
<dbReference type="Pfam" id="PF19568">
    <property type="entry name" value="Spore_III_AA"/>
    <property type="match status" value="1"/>
</dbReference>
<dbReference type="EMBL" id="HBGF01026368">
    <property type="protein sequence ID" value="CAD9121179.1"/>
    <property type="molecule type" value="Transcribed_RNA"/>
</dbReference>
<evidence type="ECO:0000313" key="5">
    <source>
        <dbReference type="EMBL" id="CAD9121179.1"/>
    </source>
</evidence>
<dbReference type="AlphaFoldDB" id="A0A7S1Q7Y9"/>
<dbReference type="CDD" id="cd00009">
    <property type="entry name" value="AAA"/>
    <property type="match status" value="1"/>
</dbReference>
<keyword evidence="2" id="KW-0067">ATP-binding</keyword>
<name>A0A7S1Q7Y9_NEODS</name>